<feature type="domain" description="SbsA Ig-like" evidence="2">
    <location>
        <begin position="86"/>
        <end position="171"/>
    </location>
</feature>
<dbReference type="SUPFAM" id="SSF53474">
    <property type="entry name" value="alpha/beta-Hydrolases"/>
    <property type="match status" value="1"/>
</dbReference>
<sequence length="688" mass="73357">MGGFMKKFLSLGLVLVLLVMIGCAAANHLESNESQPLEKFTTAIFDPAAGIIPFPNDLLIDPVTGKNAIPNPDGLDLIDAVNSLSGFSTVAPISFFLDGAPDTSTLNSNNIKFIDVTAESPDFGSEIPFSVLGFDSASGAVSLTPIWPLKPHHKYVVVVTKGVKDSNGKSIEPDKVFYLLERENALVDANGHSTTALLDDATAQQLEYLRQAMKPIFDFLTQVGITRDDIAIAFTFTTQGTYDDFLVLKSQLNEMPAPAPIFAAKYLGDAMVAAFYGAVEAQTGIDFPHDAVGGVLTGAFMSPNFISNPLAGHFEKGEDGKFVKFGDNAVPFILVVPKGTGPFPVVIFQHGFTRTKMDALAIANTFASIGVATISMDLVLHGDRAGDFMNNETGELVPDGQLDPSGALFMNLAYLRTARDNIRQSNLDQMMLVKMLQTGIDYTDDNVPDLLPMGFTYAGQSLGGMTGTNLMALEPNIKTAVLNVPGGNIAALLTNSPAFAPVINEKLAENGIVAGTPQYNQFWLMAQTVIDAADPINYAPYVLSGELSGTTKYVLMHEAIGDQVVPNISGDALARAFGSAFPQIEPVVNSIFGMTTSPAGVASGLYQYNINDHGFLLDNEHPEFTYAGQMQTAMYIGSFLQSGTPVIIDPFASGKSISIPEALKNAAAESATTNFNPVVDVNHAIFVK</sequence>
<dbReference type="KEGG" id="thyd:TTHT_0906"/>
<dbReference type="Gene3D" id="3.40.50.1820">
    <property type="entry name" value="alpha/beta hydrolase"/>
    <property type="match status" value="1"/>
</dbReference>
<dbReference type="InterPro" id="IPR029058">
    <property type="entry name" value="AB_hydrolase_fold"/>
</dbReference>
<dbReference type="Pfam" id="PF13205">
    <property type="entry name" value="Big_5"/>
    <property type="match status" value="1"/>
</dbReference>
<dbReference type="EMBL" id="AP017470">
    <property type="protein sequence ID" value="BBB32462.1"/>
    <property type="molecule type" value="Genomic_DNA"/>
</dbReference>
<proteinExistence type="predicted"/>
<evidence type="ECO:0000256" key="1">
    <source>
        <dbReference type="ARBA" id="ARBA00022729"/>
    </source>
</evidence>
<reference evidence="3 4" key="1">
    <citation type="journal article" date="2012" name="Extremophiles">
        <title>Thermotomaculum hydrothermale gen. nov., sp. nov., a novel heterotrophic thermophile within the phylum Acidobacteria from a deep-sea hydrothermal vent chimney in the Southern Okinawa Trough.</title>
        <authorList>
            <person name="Izumi H."/>
            <person name="Nunoura T."/>
            <person name="Miyazaki M."/>
            <person name="Mino S."/>
            <person name="Toki T."/>
            <person name="Takai K."/>
            <person name="Sako Y."/>
            <person name="Sawabe T."/>
            <person name="Nakagawa S."/>
        </authorList>
    </citation>
    <scope>NUCLEOTIDE SEQUENCE [LARGE SCALE GENOMIC DNA]</scope>
    <source>
        <strain evidence="3 4">AC55</strain>
    </source>
</reference>
<dbReference type="PROSITE" id="PS51257">
    <property type="entry name" value="PROKAR_LIPOPROTEIN"/>
    <property type="match status" value="1"/>
</dbReference>
<evidence type="ECO:0000313" key="4">
    <source>
        <dbReference type="Proteomes" id="UP000595564"/>
    </source>
</evidence>
<protein>
    <recommendedName>
        <fullName evidence="2">SbsA Ig-like domain-containing protein</fullName>
    </recommendedName>
</protein>
<name>A0A7R6SZ75_9BACT</name>
<dbReference type="Proteomes" id="UP000595564">
    <property type="component" value="Chromosome"/>
</dbReference>
<accession>A0A7R6SZ75</accession>
<gene>
    <name evidence="3" type="ORF">TTHT_0906</name>
</gene>
<dbReference type="AlphaFoldDB" id="A0A7R6SZ75"/>
<evidence type="ECO:0000259" key="2">
    <source>
        <dbReference type="Pfam" id="PF13205"/>
    </source>
</evidence>
<dbReference type="InterPro" id="IPR032812">
    <property type="entry name" value="SbsA_Ig"/>
</dbReference>
<evidence type="ECO:0000313" key="3">
    <source>
        <dbReference type="EMBL" id="BBB32462.1"/>
    </source>
</evidence>
<keyword evidence="1" id="KW-0732">Signal</keyword>
<keyword evidence="4" id="KW-1185">Reference proteome</keyword>
<organism evidence="3 4">
    <name type="scientific">Thermotomaculum hydrothermale</name>
    <dbReference type="NCBI Taxonomy" id="981385"/>
    <lineage>
        <taxon>Bacteria</taxon>
        <taxon>Pseudomonadati</taxon>
        <taxon>Acidobacteriota</taxon>
        <taxon>Holophagae</taxon>
        <taxon>Thermotomaculales</taxon>
        <taxon>Thermotomaculaceae</taxon>
        <taxon>Thermotomaculum</taxon>
    </lineage>
</organism>